<evidence type="ECO:0008006" key="4">
    <source>
        <dbReference type="Google" id="ProtNLM"/>
    </source>
</evidence>
<proteinExistence type="predicted"/>
<evidence type="ECO:0000313" key="2">
    <source>
        <dbReference type="EMBL" id="SPO62023.1"/>
    </source>
</evidence>
<organism evidence="2 3">
    <name type="scientific">Pseudomonas inefficax</name>
    <dbReference type="NCBI Taxonomy" id="2078786"/>
    <lineage>
        <taxon>Bacteria</taxon>
        <taxon>Pseudomonadati</taxon>
        <taxon>Pseudomonadota</taxon>
        <taxon>Gammaproteobacteria</taxon>
        <taxon>Pseudomonadales</taxon>
        <taxon>Pseudomonadaceae</taxon>
        <taxon>Pseudomonas</taxon>
    </lineage>
</organism>
<comment type="caution">
    <text evidence="2">The sequence shown here is derived from an EMBL/GenBank/DDBJ whole genome shotgun (WGS) entry which is preliminary data.</text>
</comment>
<keyword evidence="3" id="KW-1185">Reference proteome</keyword>
<dbReference type="AlphaFoldDB" id="A0AAQ1SUF5"/>
<protein>
    <recommendedName>
        <fullName evidence="4">Phage abortive infection protein</fullName>
    </recommendedName>
</protein>
<keyword evidence="1" id="KW-0812">Transmembrane</keyword>
<name>A0AAQ1SUF5_9PSED</name>
<keyword evidence="1" id="KW-1133">Transmembrane helix</keyword>
<sequence>MNRYLWVASFLAAVVCGSYIFKFGLAEHYSISDNPEQWGQLGDYIGGLLNPSLSFISIVLLIKSLTIQNQANSDIRREIENTRKTEKLRSFESQLFHMVNSLRESFDKFRIKSEDPENIIDEHASGAVIWIETKIENMRETSRENTEIVEFLNETDSSDQVFGLCRMFYHMVKLVSEKLSDSNGFSREDRNSHYLTIINFTDFALLRLIMMTIQFQDYESCKYIRNNSEFYEAISEMGMSYDMY</sequence>
<evidence type="ECO:0000256" key="1">
    <source>
        <dbReference type="SAM" id="Phobius"/>
    </source>
</evidence>
<dbReference type="Proteomes" id="UP000294335">
    <property type="component" value="Unassembled WGS sequence"/>
</dbReference>
<accession>A0AAQ1SUF5</accession>
<reference evidence="2 3" key="1">
    <citation type="submission" date="2018-02" db="EMBL/GenBank/DDBJ databases">
        <authorList>
            <person name="Dubost A."/>
        </authorList>
    </citation>
    <scope>NUCLEOTIDE SEQUENCE [LARGE SCALE GENOMIC DNA]</scope>
    <source>
        <strain evidence="3">JV551A3</strain>
    </source>
</reference>
<evidence type="ECO:0000313" key="3">
    <source>
        <dbReference type="Proteomes" id="UP000294335"/>
    </source>
</evidence>
<gene>
    <name evidence="2" type="ORF">JV551A3_V1_1640099</name>
</gene>
<dbReference type="RefSeq" id="WP_133971364.1">
    <property type="nucleotide sequence ID" value="NZ_OPYN01000164.1"/>
</dbReference>
<dbReference type="EMBL" id="OPYN01000164">
    <property type="protein sequence ID" value="SPO62023.1"/>
    <property type="molecule type" value="Genomic_DNA"/>
</dbReference>
<feature type="transmembrane region" description="Helical" evidence="1">
    <location>
        <begin position="44"/>
        <end position="62"/>
    </location>
</feature>
<keyword evidence="1" id="KW-0472">Membrane</keyword>